<evidence type="ECO:0000313" key="1">
    <source>
        <dbReference type="EMBL" id="KYN40538.1"/>
    </source>
</evidence>
<reference evidence="1 2" key="1">
    <citation type="submission" date="2016-03" db="EMBL/GenBank/DDBJ databases">
        <title>Trachymyrmex septentrionalis WGS genome.</title>
        <authorList>
            <person name="Nygaard S."/>
            <person name="Hu H."/>
            <person name="Boomsma J."/>
            <person name="Zhang G."/>
        </authorList>
    </citation>
    <scope>NUCLEOTIDE SEQUENCE [LARGE SCALE GENOMIC DNA]</scope>
    <source>
        <strain evidence="1">Tsep2-gDNA-1</strain>
        <tissue evidence="1">Whole body</tissue>
    </source>
</reference>
<dbReference type="AlphaFoldDB" id="A0A195FJF8"/>
<organism evidence="1 2">
    <name type="scientific">Trachymyrmex septentrionalis</name>
    <dbReference type="NCBI Taxonomy" id="34720"/>
    <lineage>
        <taxon>Eukaryota</taxon>
        <taxon>Metazoa</taxon>
        <taxon>Ecdysozoa</taxon>
        <taxon>Arthropoda</taxon>
        <taxon>Hexapoda</taxon>
        <taxon>Insecta</taxon>
        <taxon>Pterygota</taxon>
        <taxon>Neoptera</taxon>
        <taxon>Endopterygota</taxon>
        <taxon>Hymenoptera</taxon>
        <taxon>Apocrita</taxon>
        <taxon>Aculeata</taxon>
        <taxon>Formicoidea</taxon>
        <taxon>Formicidae</taxon>
        <taxon>Myrmicinae</taxon>
        <taxon>Trachymyrmex</taxon>
    </lineage>
</organism>
<name>A0A195FJF8_9HYME</name>
<keyword evidence="2" id="KW-1185">Reference proteome</keyword>
<proteinExistence type="predicted"/>
<evidence type="ECO:0000313" key="2">
    <source>
        <dbReference type="Proteomes" id="UP000078541"/>
    </source>
</evidence>
<dbReference type="EMBL" id="KQ981522">
    <property type="protein sequence ID" value="KYN40538.1"/>
    <property type="molecule type" value="Genomic_DNA"/>
</dbReference>
<accession>A0A195FJF8</accession>
<protein>
    <submittedName>
        <fullName evidence="1">Uncharacterized protein</fullName>
    </submittedName>
</protein>
<dbReference type="Proteomes" id="UP000078541">
    <property type="component" value="Unassembled WGS sequence"/>
</dbReference>
<sequence length="66" mass="7506">MKSPQGFTWKTVLSSKYLAGITSLMTFSMTALRSSSRLIFSLCCNDTTTVWTLIDLNCTLYKLRQM</sequence>
<gene>
    <name evidence="1" type="ORF">ALC56_04847</name>
</gene>